<keyword evidence="2" id="KW-1185">Reference proteome</keyword>
<organism evidence="1 2">
    <name type="scientific">Senna tora</name>
    <dbReference type="NCBI Taxonomy" id="362788"/>
    <lineage>
        <taxon>Eukaryota</taxon>
        <taxon>Viridiplantae</taxon>
        <taxon>Streptophyta</taxon>
        <taxon>Embryophyta</taxon>
        <taxon>Tracheophyta</taxon>
        <taxon>Spermatophyta</taxon>
        <taxon>Magnoliopsida</taxon>
        <taxon>eudicotyledons</taxon>
        <taxon>Gunneridae</taxon>
        <taxon>Pentapetalae</taxon>
        <taxon>rosids</taxon>
        <taxon>fabids</taxon>
        <taxon>Fabales</taxon>
        <taxon>Fabaceae</taxon>
        <taxon>Caesalpinioideae</taxon>
        <taxon>Cassia clade</taxon>
        <taxon>Senna</taxon>
    </lineage>
</organism>
<evidence type="ECO:0000313" key="2">
    <source>
        <dbReference type="Proteomes" id="UP000634136"/>
    </source>
</evidence>
<dbReference type="Proteomes" id="UP000634136">
    <property type="component" value="Unassembled WGS sequence"/>
</dbReference>
<sequence length="26" mass="2774">MEESLDLEAVAVAVSLRDLGFLPIDA</sequence>
<dbReference type="AlphaFoldDB" id="A0A834W3R8"/>
<accession>A0A834W3R8</accession>
<name>A0A834W3R8_9FABA</name>
<comment type="caution">
    <text evidence="1">The sequence shown here is derived from an EMBL/GenBank/DDBJ whole genome shotgun (WGS) entry which is preliminary data.</text>
</comment>
<evidence type="ECO:0000313" key="1">
    <source>
        <dbReference type="EMBL" id="KAF7803254.1"/>
    </source>
</evidence>
<proteinExistence type="predicted"/>
<dbReference type="EMBL" id="JAAIUW010000013">
    <property type="protein sequence ID" value="KAF7803254.1"/>
    <property type="molecule type" value="Genomic_DNA"/>
</dbReference>
<reference evidence="1" key="1">
    <citation type="submission" date="2020-09" db="EMBL/GenBank/DDBJ databases">
        <title>Genome-Enabled Discovery of Anthraquinone Biosynthesis in Senna tora.</title>
        <authorList>
            <person name="Kang S.-H."/>
            <person name="Pandey R.P."/>
            <person name="Lee C.-M."/>
            <person name="Sim J.-S."/>
            <person name="Jeong J.-T."/>
            <person name="Choi B.-S."/>
            <person name="Jung M."/>
            <person name="Ginzburg D."/>
            <person name="Zhao K."/>
            <person name="Won S.Y."/>
            <person name="Oh T.-J."/>
            <person name="Yu Y."/>
            <person name="Kim N.-H."/>
            <person name="Lee O.R."/>
            <person name="Lee T.-H."/>
            <person name="Bashyal P."/>
            <person name="Kim T.-S."/>
            <person name="Lee W.-H."/>
            <person name="Kawkins C."/>
            <person name="Kim C.-K."/>
            <person name="Kim J.S."/>
            <person name="Ahn B.O."/>
            <person name="Rhee S.Y."/>
            <person name="Sohng J.K."/>
        </authorList>
    </citation>
    <scope>NUCLEOTIDE SEQUENCE</scope>
    <source>
        <tissue evidence="1">Leaf</tissue>
    </source>
</reference>
<gene>
    <name evidence="1" type="ORF">G2W53_042365</name>
</gene>
<protein>
    <submittedName>
        <fullName evidence="1">Uncharacterized protein</fullName>
    </submittedName>
</protein>